<evidence type="ECO:0000256" key="1">
    <source>
        <dbReference type="ARBA" id="ARBA00004328"/>
    </source>
</evidence>
<comment type="caution">
    <text evidence="4">The sequence shown here is derived from an EMBL/GenBank/DDBJ whole genome shotgun (WGS) entry which is preliminary data.</text>
</comment>
<accession>A0A423PXS9</accession>
<organism evidence="4 5">
    <name type="scientific">Salinisphaera orenii MK-B5</name>
    <dbReference type="NCBI Taxonomy" id="856730"/>
    <lineage>
        <taxon>Bacteria</taxon>
        <taxon>Pseudomonadati</taxon>
        <taxon>Pseudomonadota</taxon>
        <taxon>Gammaproteobacteria</taxon>
        <taxon>Salinisphaerales</taxon>
        <taxon>Salinisphaeraceae</taxon>
        <taxon>Salinisphaera</taxon>
    </lineage>
</organism>
<dbReference type="EMBL" id="AYKH01000001">
    <property type="protein sequence ID" value="ROO30416.1"/>
    <property type="molecule type" value="Genomic_DNA"/>
</dbReference>
<dbReference type="Proteomes" id="UP000283993">
    <property type="component" value="Unassembled WGS sequence"/>
</dbReference>
<dbReference type="RefSeq" id="WP_123629786.1">
    <property type="nucleotide sequence ID" value="NZ_AYKH01000001.1"/>
</dbReference>
<dbReference type="NCBIfam" id="TIGR01554">
    <property type="entry name" value="major_cap_HK97"/>
    <property type="match status" value="1"/>
</dbReference>
<evidence type="ECO:0000313" key="4">
    <source>
        <dbReference type="EMBL" id="ROO30416.1"/>
    </source>
</evidence>
<dbReference type="Pfam" id="PF05065">
    <property type="entry name" value="Phage_capsid"/>
    <property type="match status" value="1"/>
</dbReference>
<dbReference type="InterPro" id="IPR054612">
    <property type="entry name" value="Phage_capsid-like_C"/>
</dbReference>
<reference evidence="4 5" key="1">
    <citation type="submission" date="2013-10" db="EMBL/GenBank/DDBJ databases">
        <title>Salinisphaera orenii MK-B5 Genome Sequencing.</title>
        <authorList>
            <person name="Lai Q."/>
            <person name="Li C."/>
            <person name="Shao Z."/>
        </authorList>
    </citation>
    <scope>NUCLEOTIDE SEQUENCE [LARGE SCALE GENOMIC DNA]</scope>
    <source>
        <strain evidence="4 5">MK-B5</strain>
    </source>
</reference>
<sequence>MLQSQKIARRQSEIRQNLAELAANDAPTEEQRSQMDALDGEYQANESRYRASLIAEDDERRDADRDLETREAGEWDKLIAQYEMRQAALHLDEGRQFDGATAEVVQELRQAGGYRGVPVPFAAFETRAGETTSATVPDPVATMPMIDRLFPQSVAGAMGAQMVNVTAGGIEYPVSTSQVTAGWASTEGGDVAGPTEFSTVDRPLAPDHTLGIQMRLTRKAMKQSAGIEAAIRRDMQGAMQVEIDKAVFQGSGSNGQPAGVVAQAADYGIDSTAVDAAASYGAFRKAVTEFMLANAATGPGSVRALIRPEIWDAMDDVIFDAGSGVTEYDRLAAKLGSVTQSHNALAAPSGSTPASKALLTTNAGGQSPIFVATWGAVDLIRDPYSDAQSGGLRLTGLVTMDVSISRAEQLRVLSGLQ</sequence>
<keyword evidence="5" id="KW-1185">Reference proteome</keyword>
<evidence type="ECO:0000313" key="5">
    <source>
        <dbReference type="Proteomes" id="UP000283993"/>
    </source>
</evidence>
<protein>
    <recommendedName>
        <fullName evidence="3">Phage capsid-like C-terminal domain-containing protein</fullName>
    </recommendedName>
</protein>
<gene>
    <name evidence="4" type="ORF">SAOR_00825</name>
</gene>
<evidence type="ECO:0000259" key="3">
    <source>
        <dbReference type="Pfam" id="PF05065"/>
    </source>
</evidence>
<name>A0A423PXS9_9GAMM</name>
<evidence type="ECO:0000256" key="2">
    <source>
        <dbReference type="SAM" id="MobiDB-lite"/>
    </source>
</evidence>
<dbReference type="AlphaFoldDB" id="A0A423PXS9"/>
<comment type="subcellular location">
    <subcellularLocation>
        <location evidence="1">Virion</location>
    </subcellularLocation>
</comment>
<feature type="domain" description="Phage capsid-like C-terminal" evidence="3">
    <location>
        <begin position="160"/>
        <end position="315"/>
    </location>
</feature>
<dbReference type="SUPFAM" id="SSF56563">
    <property type="entry name" value="Major capsid protein gp5"/>
    <property type="match status" value="1"/>
</dbReference>
<feature type="region of interest" description="Disordered" evidence="2">
    <location>
        <begin position="20"/>
        <end position="44"/>
    </location>
</feature>
<dbReference type="InterPro" id="IPR024455">
    <property type="entry name" value="Phage_capsid"/>
</dbReference>
<dbReference type="Gene3D" id="3.30.2400.10">
    <property type="entry name" value="Major capsid protein gp5"/>
    <property type="match status" value="1"/>
</dbReference>
<proteinExistence type="predicted"/>